<feature type="domain" description="Guanylate cyclase" evidence="3">
    <location>
        <begin position="930"/>
        <end position="1059"/>
    </location>
</feature>
<dbReference type="Gene3D" id="3.30.70.1230">
    <property type="entry name" value="Nucleotide cyclase"/>
    <property type="match status" value="1"/>
</dbReference>
<dbReference type="Pfam" id="PF00672">
    <property type="entry name" value="HAMP"/>
    <property type="match status" value="1"/>
</dbReference>
<dbReference type="InterPro" id="IPR003660">
    <property type="entry name" value="HAMP_dom"/>
</dbReference>
<feature type="transmembrane region" description="Helical" evidence="2">
    <location>
        <begin position="459"/>
        <end position="478"/>
    </location>
</feature>
<dbReference type="EMBL" id="QOQW01000005">
    <property type="protein sequence ID" value="RCK80617.1"/>
    <property type="molecule type" value="Genomic_DNA"/>
</dbReference>
<dbReference type="InterPro" id="IPR029787">
    <property type="entry name" value="Nucleotide_cyclase"/>
</dbReference>
<keyword evidence="2" id="KW-0472">Membrane</keyword>
<evidence type="ECO:0000256" key="1">
    <source>
        <dbReference type="SAM" id="MobiDB-lite"/>
    </source>
</evidence>
<feature type="domain" description="HAMP" evidence="4">
    <location>
        <begin position="849"/>
        <end position="901"/>
    </location>
</feature>
<dbReference type="CDD" id="cd07302">
    <property type="entry name" value="CHD"/>
    <property type="match status" value="1"/>
</dbReference>
<gene>
    <name evidence="5" type="ORF">OZSIB_2930</name>
</gene>
<proteinExistence type="predicted"/>
<dbReference type="SMART" id="SM00304">
    <property type="entry name" value="HAMP"/>
    <property type="match status" value="1"/>
</dbReference>
<evidence type="ECO:0000256" key="2">
    <source>
        <dbReference type="SAM" id="Phobius"/>
    </source>
</evidence>
<dbReference type="PANTHER" id="PTHR43081">
    <property type="entry name" value="ADENYLATE CYCLASE, TERMINAL-DIFFERENTIATION SPECIFIC-RELATED"/>
    <property type="match status" value="1"/>
</dbReference>
<evidence type="ECO:0000313" key="5">
    <source>
        <dbReference type="EMBL" id="RCK80617.1"/>
    </source>
</evidence>
<reference evidence="5 6" key="1">
    <citation type="submission" date="2018-05" db="EMBL/GenBank/DDBJ databases">
        <title>A metagenomic window into the 2 km-deep terrestrial subsurface aquifer revealed taxonomically and functionally diverse microbial community comprising novel uncultured bacterial lineages.</title>
        <authorList>
            <person name="Kadnikov V.V."/>
            <person name="Mardanov A.V."/>
            <person name="Beletsky A.V."/>
            <person name="Banks D."/>
            <person name="Pimenov N.V."/>
            <person name="Frank Y.A."/>
            <person name="Karnachuk O.V."/>
            <person name="Ravin N.V."/>
        </authorList>
    </citation>
    <scope>NUCLEOTIDE SEQUENCE [LARGE SCALE GENOMIC DNA]</scope>
    <source>
        <strain evidence="5">BY5</strain>
    </source>
</reference>
<keyword evidence="2" id="KW-1133">Transmembrane helix</keyword>
<dbReference type="PROSITE" id="PS50885">
    <property type="entry name" value="HAMP"/>
    <property type="match status" value="1"/>
</dbReference>
<evidence type="ECO:0000259" key="3">
    <source>
        <dbReference type="PROSITE" id="PS50125"/>
    </source>
</evidence>
<feature type="compositionally biased region" description="Low complexity" evidence="1">
    <location>
        <begin position="115"/>
        <end position="136"/>
    </location>
</feature>
<dbReference type="Pfam" id="PF00211">
    <property type="entry name" value="Guanylate_cyc"/>
    <property type="match status" value="1"/>
</dbReference>
<dbReference type="PROSITE" id="PS50125">
    <property type="entry name" value="GUANYLATE_CYCLASE_2"/>
    <property type="match status" value="1"/>
</dbReference>
<comment type="caution">
    <text evidence="5">The sequence shown here is derived from an EMBL/GenBank/DDBJ whole genome shotgun (WGS) entry which is preliminary data.</text>
</comment>
<feature type="region of interest" description="Disordered" evidence="1">
    <location>
        <begin position="115"/>
        <end position="150"/>
    </location>
</feature>
<feature type="transmembrane region" description="Helical" evidence="2">
    <location>
        <begin position="827"/>
        <end position="848"/>
    </location>
</feature>
<dbReference type="PANTHER" id="PTHR43081:SF1">
    <property type="entry name" value="ADENYLATE CYCLASE, TERMINAL-DIFFERENTIATION SPECIFIC"/>
    <property type="match status" value="1"/>
</dbReference>
<dbReference type="CDD" id="cd06225">
    <property type="entry name" value="HAMP"/>
    <property type="match status" value="1"/>
</dbReference>
<dbReference type="InterPro" id="IPR001054">
    <property type="entry name" value="A/G_cyclase"/>
</dbReference>
<feature type="transmembrane region" description="Helical" evidence="2">
    <location>
        <begin position="25"/>
        <end position="44"/>
    </location>
</feature>
<dbReference type="SUPFAM" id="SSF55073">
    <property type="entry name" value="Nucleotide cyclase"/>
    <property type="match status" value="1"/>
</dbReference>
<dbReference type="AlphaFoldDB" id="A0A367ZRY3"/>
<dbReference type="GO" id="GO:0004016">
    <property type="term" value="F:adenylate cyclase activity"/>
    <property type="evidence" value="ECO:0007669"/>
    <property type="project" value="UniProtKB-ARBA"/>
</dbReference>
<dbReference type="SMART" id="SM00044">
    <property type="entry name" value="CYCc"/>
    <property type="match status" value="1"/>
</dbReference>
<dbReference type="GO" id="GO:0016020">
    <property type="term" value="C:membrane"/>
    <property type="evidence" value="ECO:0007669"/>
    <property type="project" value="InterPro"/>
</dbReference>
<dbReference type="GO" id="GO:0035556">
    <property type="term" value="P:intracellular signal transduction"/>
    <property type="evidence" value="ECO:0007669"/>
    <property type="project" value="InterPro"/>
</dbReference>
<feature type="transmembrane region" description="Helical" evidence="2">
    <location>
        <begin position="422"/>
        <end position="447"/>
    </location>
</feature>
<name>A0A367ZRY3_9BACT</name>
<dbReference type="SUPFAM" id="SSF158472">
    <property type="entry name" value="HAMP domain-like"/>
    <property type="match status" value="1"/>
</dbReference>
<dbReference type="Gene3D" id="6.10.340.10">
    <property type="match status" value="1"/>
</dbReference>
<protein>
    <submittedName>
        <fullName evidence="5">Adenylate cyclase</fullName>
    </submittedName>
</protein>
<evidence type="ECO:0000259" key="4">
    <source>
        <dbReference type="PROSITE" id="PS50885"/>
    </source>
</evidence>
<organism evidence="5 6">
    <name type="scientific">Candidatus Ozemobacter sibiricus</name>
    <dbReference type="NCBI Taxonomy" id="2268124"/>
    <lineage>
        <taxon>Bacteria</taxon>
        <taxon>Candidatus Ozemobacteria</taxon>
        <taxon>Candidatus Ozemobacterales</taxon>
        <taxon>Candidatus Ozemobacteraceae</taxon>
        <taxon>Candidatus Ozemobacter</taxon>
    </lineage>
</organism>
<sequence>MIGPSWPGRQPAPGRRGACVRAGRVALWHLLVLVALAGPPLAFWQGLASLREAALAHRLEATLVRLQADLKLAERGGDPREQVAMGIRQRLQDLEARVAAILEAEPALLEAEPALGRAGPAGPADAAASPAHPVAARSRRPGDEGATGSLGVNPARVLAVEARRLFARLRQELPGLSGIAVAHQPPPGQDFPEVEDEQSSRFLFAVGEPTGITPAEWEKFFTILKKYLYGDLMISVELDEWRSKALPKRFGIFAKARFQAFALGSAGQFQSTYVADQPRLLLWWPIRRPGPPTGAEPGGARVPPREIFRRTWQSLLGGLIFLVDGRPWLEAGPMAGFPHAVRNLAREGCRLALLSEGAGRPVCHPDFQRDPELHALIRRPGRPGVQVGDRWVMMEGRLAVGGESRLVVARPRPGLPPEQRRWLALGLAGAGWWLGLGLAAWGHAVWLRRPLGFPIRQQLLAGFAFLLLPALGMGAIFLEKHLLEKQTRFEADLRSRLESRLTAFDDGLQLYRSWGCRTLADRFGSASFTAAVRELEATRRPGDPELTRGFLRRAHRAAFQWGIHVRNLQLTSRGRFQMQYFPSIDQEAASRMGETIAGLYQAGLRRYGRASSGGEEPAANSSAAGHELAVAGQEFKGEEVRNFLRVLMPPDMVTDMLLTPMGFHDLGAGQGVSITAHFVLGFPHHPDYLLSINLLSHLFERSHLLAWEPPVPSLAAVPGELGQPFVTIWESPACALIHPFIEANLRGSQTRMTDFCDVRRLFTLLDLPLADHLCRAAQVGGPSAAILGAGEAARLVVAMPGRAFLGRLLVAQVPLGPFREEQRRFAWLVRGLLALALLWTLLLALLVARRIEAPVARLVAAAQRIMAGDFATPLLEPRADEFGRLAQAFNLMREGVAQGRRLSRLVSDSVRESVRTATPDAGQATAVEAVVLFAGPAGFRERLRRHAPREVVADLNSLLEMMAQAVRDHGGEVNKFIGERVLAVFPRAGPKGQERAAEAAVATAAVLRRRIRTLPAWRATPLGIGLVQGPVLAGILGAERVRLEYTVIGDTVNLASRLCDLALAQPAGGIILEAVLAGELRRLGAEPWTSRARRLPDLLVKGKSRTIQAYRLDEPDGA</sequence>
<evidence type="ECO:0000313" key="6">
    <source>
        <dbReference type="Proteomes" id="UP000252355"/>
    </source>
</evidence>
<dbReference type="GO" id="GO:0006171">
    <property type="term" value="P:cAMP biosynthetic process"/>
    <property type="evidence" value="ECO:0007669"/>
    <property type="project" value="TreeGrafter"/>
</dbReference>
<dbReference type="Proteomes" id="UP000252355">
    <property type="component" value="Unassembled WGS sequence"/>
</dbReference>
<accession>A0A367ZRY3</accession>
<keyword evidence="2" id="KW-0812">Transmembrane</keyword>
<dbReference type="InterPro" id="IPR050697">
    <property type="entry name" value="Adenylyl/Guanylyl_Cyclase_3/4"/>
</dbReference>